<evidence type="ECO:0000256" key="1">
    <source>
        <dbReference type="PROSITE-ProRule" id="PRU00325"/>
    </source>
</evidence>
<dbReference type="GO" id="GO:0008270">
    <property type="term" value="F:zinc ion binding"/>
    <property type="evidence" value="ECO:0007669"/>
    <property type="project" value="UniProtKB-KW"/>
</dbReference>
<dbReference type="HOGENOM" id="CLU_1500834_0_0_9"/>
<accession>A4XII9</accession>
<sequence>MSLELDYQTIVQFLSEQKLAYFAKNRKAFEKGIDLARKIKKENIQYDQEENAIFAKVEDGKNEYWVFIDFALPLYMSQDFFGNIEIENIIITAACSCSLENITFESEEEIDIEDFVQSEDFCRHIIAVLKSFADGKYILNSLNKMQETLSQMLEQKLNEAIEKEKTKKLSHLPVYFKQF</sequence>
<evidence type="ECO:0000313" key="3">
    <source>
        <dbReference type="EMBL" id="ABP66724.1"/>
    </source>
</evidence>
<dbReference type="Proteomes" id="UP000000256">
    <property type="component" value="Chromosome"/>
</dbReference>
<dbReference type="AlphaFoldDB" id="A4XII9"/>
<reference evidence="3 4" key="1">
    <citation type="journal article" date="2008" name="Appl. Environ. Microbiol.">
        <title>Hydrogenomics of the extremely thermophilic bacterium Caldicellulosiruptor saccharolyticus.</title>
        <authorList>
            <person name="van de Werken H.J."/>
            <person name="Verhaart M.R."/>
            <person name="VanFossen A.L."/>
            <person name="Willquist K."/>
            <person name="Lewis D.L."/>
            <person name="Nichols J.D."/>
            <person name="Goorissen H.P."/>
            <person name="Mongodin E.F."/>
            <person name="Nelson K.E."/>
            <person name="van Niel E.W."/>
            <person name="Stams A.J."/>
            <person name="Ward D.E."/>
            <person name="de Vos W.M."/>
            <person name="van der Oost J."/>
            <person name="Kelly R.M."/>
            <person name="Kengen S.W."/>
        </authorList>
    </citation>
    <scope>NUCLEOTIDE SEQUENCE [LARGE SCALE GENOMIC DNA]</scope>
    <source>
        <strain evidence="4">ATCC 43494 / DSM 8903 / Tp8T 6331</strain>
    </source>
</reference>
<organism evidence="3 4">
    <name type="scientific">Caldicellulosiruptor saccharolyticus (strain ATCC 43494 / DSM 8903 / Tp8T 6331)</name>
    <dbReference type="NCBI Taxonomy" id="351627"/>
    <lineage>
        <taxon>Bacteria</taxon>
        <taxon>Bacillati</taxon>
        <taxon>Bacillota</taxon>
        <taxon>Bacillota incertae sedis</taxon>
        <taxon>Caldicellulosiruptorales</taxon>
        <taxon>Caldicellulosiruptoraceae</taxon>
        <taxon>Caldicellulosiruptor</taxon>
    </lineage>
</organism>
<proteinExistence type="predicted"/>
<feature type="domain" description="SWIM-type" evidence="2">
    <location>
        <begin position="80"/>
        <end position="133"/>
    </location>
</feature>
<dbReference type="EMBL" id="CP000679">
    <property type="protein sequence ID" value="ABP66724.1"/>
    <property type="molecule type" value="Genomic_DNA"/>
</dbReference>
<keyword evidence="1" id="KW-0863">Zinc-finger</keyword>
<dbReference type="STRING" id="351627.Csac_1114"/>
<protein>
    <recommendedName>
        <fullName evidence="2">SWIM-type domain-containing protein</fullName>
    </recommendedName>
</protein>
<dbReference type="KEGG" id="csc:Csac_1114"/>
<gene>
    <name evidence="3" type="ordered locus">Csac_1114</name>
</gene>
<evidence type="ECO:0000259" key="2">
    <source>
        <dbReference type="PROSITE" id="PS50966"/>
    </source>
</evidence>
<evidence type="ECO:0000313" key="4">
    <source>
        <dbReference type="Proteomes" id="UP000000256"/>
    </source>
</evidence>
<name>A4XII9_CALS8</name>
<keyword evidence="1" id="KW-0862">Zinc</keyword>
<dbReference type="InterPro" id="IPR007527">
    <property type="entry name" value="Znf_SWIM"/>
</dbReference>
<keyword evidence="4" id="KW-1185">Reference proteome</keyword>
<keyword evidence="1" id="KW-0479">Metal-binding</keyword>
<dbReference type="RefSeq" id="WP_011916666.1">
    <property type="nucleotide sequence ID" value="NC_009437.1"/>
</dbReference>
<dbReference type="PROSITE" id="PS50966">
    <property type="entry name" value="ZF_SWIM"/>
    <property type="match status" value="1"/>
</dbReference>